<dbReference type="EMBL" id="JAAMRR010001538">
    <property type="protein sequence ID" value="NGX99293.1"/>
    <property type="molecule type" value="Genomic_DNA"/>
</dbReference>
<gene>
    <name evidence="1" type="ORF">G4V63_30070</name>
</gene>
<reference evidence="1" key="1">
    <citation type="submission" date="2020-02" db="EMBL/GenBank/DDBJ databases">
        <title>Draft genome sequence of Candidatus Afipia apatlaquensis IBT-C3, a potential strain for decolorization of textile dyes.</title>
        <authorList>
            <person name="Sanchez-Reyes A."/>
            <person name="Breton-Deval L."/>
            <person name="Mangelson H."/>
            <person name="Sanchez-Flores A."/>
        </authorList>
    </citation>
    <scope>NUCLEOTIDE SEQUENCE [LARGE SCALE GENOMIC DNA]</scope>
    <source>
        <strain evidence="1">IBT-C3</strain>
    </source>
</reference>
<organism evidence="1 2">
    <name type="scientific">Candidatus Afipia apatlaquensis</name>
    <dbReference type="NCBI Taxonomy" id="2712852"/>
    <lineage>
        <taxon>Bacteria</taxon>
        <taxon>Pseudomonadati</taxon>
        <taxon>Pseudomonadota</taxon>
        <taxon>Alphaproteobacteria</taxon>
        <taxon>Hyphomicrobiales</taxon>
        <taxon>Nitrobacteraceae</taxon>
        <taxon>Afipia</taxon>
    </lineage>
</organism>
<proteinExistence type="predicted"/>
<protein>
    <submittedName>
        <fullName evidence="1">Uncharacterized protein</fullName>
    </submittedName>
</protein>
<evidence type="ECO:0000313" key="2">
    <source>
        <dbReference type="Proteomes" id="UP000480266"/>
    </source>
</evidence>
<dbReference type="Proteomes" id="UP000480266">
    <property type="component" value="Unassembled WGS sequence"/>
</dbReference>
<accession>A0A7C9VSR5</accession>
<sequence>MTDIAANHVVAALVTEIRGKLEETLSIAKAAESCARDGSVDRAVQILMDFEGLVHEARDLFKAALTIKRNLVAETT</sequence>
<comment type="caution">
    <text evidence="1">The sequence shown here is derived from an EMBL/GenBank/DDBJ whole genome shotgun (WGS) entry which is preliminary data.</text>
</comment>
<name>A0A7C9VSR5_9BRAD</name>
<keyword evidence="2" id="KW-1185">Reference proteome</keyword>
<evidence type="ECO:0000313" key="1">
    <source>
        <dbReference type="EMBL" id="NGX99293.1"/>
    </source>
</evidence>
<dbReference type="AlphaFoldDB" id="A0A7C9VSR5"/>